<sequence>MGRAITIEKNHKAWAHEYIVEKIKIEQNIKGHFKAIEHIGSTAIPGLGAKPIIDMMIGVDDLEEVHKMNEPLAAIGYTHVYHQEFPNRRFFRKGEWRKGTHHLHVYTYNGTEWIERQQFRDYLIAHKEGRRAYETIKRSLAERYRDDVVSYTNAKEPFIQEIMAKIAYEESL</sequence>
<proteinExistence type="predicted"/>
<dbReference type="Pfam" id="PF04229">
    <property type="entry name" value="GrpB"/>
    <property type="match status" value="1"/>
</dbReference>
<comment type="caution">
    <text evidence="1">The sequence shown here is derived from an EMBL/GenBank/DDBJ whole genome shotgun (WGS) entry which is preliminary data.</text>
</comment>
<dbReference type="InterPro" id="IPR007344">
    <property type="entry name" value="GrpB/CoaE"/>
</dbReference>
<keyword evidence="2" id="KW-1185">Reference proteome</keyword>
<dbReference type="EMBL" id="JAFBEC010000003">
    <property type="protein sequence ID" value="MBM7632080.1"/>
    <property type="molecule type" value="Genomic_DNA"/>
</dbReference>
<name>A0ABS2PAG9_9BACL</name>
<organism evidence="1 2">
    <name type="scientific">Geomicrobium sediminis</name>
    <dbReference type="NCBI Taxonomy" id="1347788"/>
    <lineage>
        <taxon>Bacteria</taxon>
        <taxon>Bacillati</taxon>
        <taxon>Bacillota</taxon>
        <taxon>Bacilli</taxon>
        <taxon>Bacillales</taxon>
        <taxon>Geomicrobium</taxon>
    </lineage>
</organism>
<accession>A0ABS2PAG9</accession>
<dbReference type="Proteomes" id="UP000741863">
    <property type="component" value="Unassembled WGS sequence"/>
</dbReference>
<protein>
    <submittedName>
        <fullName evidence="1">GrpB-like predicted nucleotidyltransferase (UPF0157 family)</fullName>
    </submittedName>
</protein>
<dbReference type="PANTHER" id="PTHR34822:SF1">
    <property type="entry name" value="GRPB FAMILY PROTEIN"/>
    <property type="match status" value="1"/>
</dbReference>
<dbReference type="Gene3D" id="3.30.460.10">
    <property type="entry name" value="Beta Polymerase, domain 2"/>
    <property type="match status" value="1"/>
</dbReference>
<evidence type="ECO:0000313" key="1">
    <source>
        <dbReference type="EMBL" id="MBM7632080.1"/>
    </source>
</evidence>
<evidence type="ECO:0000313" key="2">
    <source>
        <dbReference type="Proteomes" id="UP000741863"/>
    </source>
</evidence>
<dbReference type="InterPro" id="IPR043519">
    <property type="entry name" value="NT_sf"/>
</dbReference>
<reference evidence="1 2" key="1">
    <citation type="submission" date="2021-01" db="EMBL/GenBank/DDBJ databases">
        <title>Genomic Encyclopedia of Type Strains, Phase IV (KMG-IV): sequencing the most valuable type-strain genomes for metagenomic binning, comparative biology and taxonomic classification.</title>
        <authorList>
            <person name="Goeker M."/>
        </authorList>
    </citation>
    <scope>NUCLEOTIDE SEQUENCE [LARGE SCALE GENOMIC DNA]</scope>
    <source>
        <strain evidence="1 2">DSM 25540</strain>
    </source>
</reference>
<dbReference type="PANTHER" id="PTHR34822">
    <property type="entry name" value="GRPB DOMAIN PROTEIN (AFU_ORTHOLOGUE AFUA_1G01530)"/>
    <property type="match status" value="1"/>
</dbReference>
<gene>
    <name evidence="1" type="ORF">JOD17_001173</name>
</gene>
<dbReference type="SUPFAM" id="SSF81301">
    <property type="entry name" value="Nucleotidyltransferase"/>
    <property type="match status" value="1"/>
</dbReference>
<dbReference type="RefSeq" id="WP_204696163.1">
    <property type="nucleotide sequence ID" value="NZ_JAFBEC010000003.1"/>
</dbReference>